<organism evidence="2 3">
    <name type="scientific">Blattamonas nauphoetae</name>
    <dbReference type="NCBI Taxonomy" id="2049346"/>
    <lineage>
        <taxon>Eukaryota</taxon>
        <taxon>Metamonada</taxon>
        <taxon>Preaxostyla</taxon>
        <taxon>Oxymonadida</taxon>
        <taxon>Blattamonas</taxon>
    </lineage>
</organism>
<evidence type="ECO:0000313" key="3">
    <source>
        <dbReference type="Proteomes" id="UP001281761"/>
    </source>
</evidence>
<evidence type="ECO:0000313" key="2">
    <source>
        <dbReference type="EMBL" id="KAK2961828.1"/>
    </source>
</evidence>
<dbReference type="EMBL" id="JARBJD010000014">
    <property type="protein sequence ID" value="KAK2961828.1"/>
    <property type="molecule type" value="Genomic_DNA"/>
</dbReference>
<proteinExistence type="predicted"/>
<accession>A0ABQ9YDJ5</accession>
<keyword evidence="3" id="KW-1185">Reference proteome</keyword>
<feature type="region of interest" description="Disordered" evidence="1">
    <location>
        <begin position="147"/>
        <end position="168"/>
    </location>
</feature>
<gene>
    <name evidence="2" type="ORF">BLNAU_3265</name>
</gene>
<feature type="compositionally biased region" description="Basic and acidic residues" evidence="1">
    <location>
        <begin position="147"/>
        <end position="164"/>
    </location>
</feature>
<dbReference type="Proteomes" id="UP001281761">
    <property type="component" value="Unassembled WGS sequence"/>
</dbReference>
<comment type="caution">
    <text evidence="2">The sequence shown here is derived from an EMBL/GenBank/DDBJ whole genome shotgun (WGS) entry which is preliminary data.</text>
</comment>
<sequence length="1103" mass="124245">MDSSIASLHFLPTTNNHQLVLAPFSSNLFTADTLFAEAASFWPHTSIAQHPTILETFAEAFSSQISSSAQFVHSLPLLHPNTLLAPSDIPFSVVHNVLTTPSQTSIAESSFLSSFILKSQTLIGQFVAILSDLVDHFTCPPLDAAVDKSKEKDGQQREQNETKPKLNHNHLHPFHTFTALPLESFLTILDRSNLITLLDKILSQLRSNWMIENPVFVKSSLSLIKSYLMKLDDSLLLPDITPPALVQSWKCSIPQTLLQQTHQIVTLLQKGLNKAFCALDGTQMRWTTDDIRKLREEQQTLVINMEIADVHLDSERLLKKTSSLLASDTPSFTALTETRTAEVEVFARSSIELTAYQFRSSVSEADFDPKHENYPWKVTHHSIVHVGLTPAVLIQVLEQDAIVWRDKQRQNEWDRPVETSVESLTRNEKDEYASLLHETLCSFASLLNEQSIGEIERVWAETSPHFVALVGRVVGSVLKILSPHLVRDWMTVIQEPLSIFPTPTTPLQNSVSSITPSMLIPTFITPPPAHLLSISTPFLALLSLFFEKVQPSTQITSTLAPLFAFLCRSVTVIVGSLSQVNIAVPTSAKTPSSLFQLLSSILSCLTQFTKQPPIAPDSPAGRTTPQFILFTQSLFDDFVLSIQKVPELSKAWNNRNTSLSFRSLSPNATRSPTMRQNRPIPFSQFSSFFEEEMRQNNSIVATFLNAAPNKPTAFVNAQTTLADWAKKMSADCAESIEILHPTLQLTPSLSSPHHWDGEQVSPLAHRFCLLKYHSPFLNWYPNNPVSVDSSSRTIMSLASMVRDGFKFEERHLRKASLLLELLNMKGSIRFKIPALFNAFGPNSTDSAAAFVDSMTLIFTLPHPSVFRDALEFFRKCLSPLSKSTQIAVLSTNIIRRILSAPQLRDLSSMTDHSLLKSVVRIFNNCVWFSSPDSVRSLSAVSDADPQSVRDVVLNKVLIPIEQSLVQINRNPRLLSWNDEYKLLLSLQSRIFEVSAFHQPTLDFICSSRIPIVFQSLLSKVEDEDTHQFIIALMNDNINEWKMDGAETWCRGRILLQTLEQEGFRNHLEQTLFHDQRREYNWDVRSYSVRLKHHLGMNSPLPRW</sequence>
<name>A0ABQ9YDJ5_9EUKA</name>
<protein>
    <submittedName>
        <fullName evidence="2">Uncharacterized protein</fullName>
    </submittedName>
</protein>
<evidence type="ECO:0000256" key="1">
    <source>
        <dbReference type="SAM" id="MobiDB-lite"/>
    </source>
</evidence>
<reference evidence="2 3" key="1">
    <citation type="journal article" date="2022" name="bioRxiv">
        <title>Genomics of Preaxostyla Flagellates Illuminates Evolutionary Transitions and the Path Towards Mitochondrial Loss.</title>
        <authorList>
            <person name="Novak L.V.F."/>
            <person name="Treitli S.C."/>
            <person name="Pyrih J."/>
            <person name="Halakuc P."/>
            <person name="Pipaliya S.V."/>
            <person name="Vacek V."/>
            <person name="Brzon O."/>
            <person name="Soukal P."/>
            <person name="Eme L."/>
            <person name="Dacks J.B."/>
            <person name="Karnkowska A."/>
            <person name="Elias M."/>
            <person name="Hampl V."/>
        </authorList>
    </citation>
    <scope>NUCLEOTIDE SEQUENCE [LARGE SCALE GENOMIC DNA]</scope>
    <source>
        <strain evidence="2">NAU3</strain>
        <tissue evidence="2">Gut</tissue>
    </source>
</reference>